<evidence type="ECO:0000256" key="10">
    <source>
        <dbReference type="ARBA" id="ARBA00023277"/>
    </source>
</evidence>
<evidence type="ECO:0000256" key="5">
    <source>
        <dbReference type="ARBA" id="ARBA00013897"/>
    </source>
</evidence>
<evidence type="ECO:0000259" key="19">
    <source>
        <dbReference type="PROSITE" id="PS51149"/>
    </source>
</evidence>
<keyword evidence="6 17" id="KW-0963">Cytoplasm</keyword>
<dbReference type="EC" id="2.3.1.54" evidence="4 17"/>
<dbReference type="Gene3D" id="3.20.70.20">
    <property type="match status" value="1"/>
</dbReference>
<feature type="modified residue" description="Glycine radical" evidence="15 16">
    <location>
        <position position="729"/>
    </location>
</feature>
<accession>A0A1J4NSP7</accession>
<evidence type="ECO:0000256" key="7">
    <source>
        <dbReference type="ARBA" id="ARBA00022526"/>
    </source>
</evidence>
<keyword evidence="11 17" id="KW-0012">Acyltransferase</keyword>
<feature type="domain" description="Glycine radical" evidence="19">
    <location>
        <begin position="631"/>
        <end position="754"/>
    </location>
</feature>
<evidence type="ECO:0000256" key="4">
    <source>
        <dbReference type="ARBA" id="ARBA00013214"/>
    </source>
</evidence>
<evidence type="ECO:0000256" key="12">
    <source>
        <dbReference type="ARBA" id="ARBA00031063"/>
    </source>
</evidence>
<feature type="region of interest" description="Disordered" evidence="18">
    <location>
        <begin position="617"/>
        <end position="637"/>
    </location>
</feature>
<evidence type="ECO:0000259" key="20">
    <source>
        <dbReference type="PROSITE" id="PS51554"/>
    </source>
</evidence>
<comment type="pathway">
    <text evidence="2 17">Fermentation; pyruvate fermentation; formate from pyruvate: step 1/1.</text>
</comment>
<feature type="active site" description="S-acetylcysteine intermediate" evidence="14">
    <location>
        <position position="418"/>
    </location>
</feature>
<protein>
    <recommendedName>
        <fullName evidence="5 17">Formate acetyltransferase</fullName>
        <ecNumber evidence="4 17">2.3.1.54</ecNumber>
    </recommendedName>
    <alternativeName>
        <fullName evidence="12 17">Pyruvate formate-lyase</fullName>
    </alternativeName>
</protein>
<dbReference type="RefSeq" id="WP_046588053.1">
    <property type="nucleotide sequence ID" value="NZ_LAVA02000058.1"/>
</dbReference>
<evidence type="ECO:0000256" key="14">
    <source>
        <dbReference type="PIRSR" id="PIRSR000379-1"/>
    </source>
</evidence>
<keyword evidence="8 17" id="KW-0808">Transferase</keyword>
<evidence type="ECO:0000256" key="3">
    <source>
        <dbReference type="ARBA" id="ARBA00008375"/>
    </source>
</evidence>
<evidence type="ECO:0000256" key="17">
    <source>
        <dbReference type="RuleBase" id="RU368075"/>
    </source>
</evidence>
<dbReference type="SUPFAM" id="SSF51998">
    <property type="entry name" value="PFL-like glycyl radical enzymes"/>
    <property type="match status" value="1"/>
</dbReference>
<comment type="subunit">
    <text evidence="17">Homodimer.</text>
</comment>
<comment type="caution">
    <text evidence="21">The sequence shown here is derived from an EMBL/GenBank/DDBJ whole genome shotgun (WGS) entry which is preliminary data.</text>
</comment>
<dbReference type="GO" id="GO:0006006">
    <property type="term" value="P:glucose metabolic process"/>
    <property type="evidence" value="ECO:0007669"/>
    <property type="project" value="UniProtKB-UniRule"/>
</dbReference>
<dbReference type="InterPro" id="IPR019777">
    <property type="entry name" value="Form_AcTrfase_GR_CS"/>
</dbReference>
<comment type="catalytic activity">
    <reaction evidence="13 17">
        <text>formate + acetyl-CoA = pyruvate + CoA</text>
        <dbReference type="Rhea" id="RHEA:11844"/>
        <dbReference type="ChEBI" id="CHEBI:15361"/>
        <dbReference type="ChEBI" id="CHEBI:15740"/>
        <dbReference type="ChEBI" id="CHEBI:57287"/>
        <dbReference type="ChEBI" id="CHEBI:57288"/>
        <dbReference type="EC" id="2.3.1.54"/>
    </reaction>
</comment>
<gene>
    <name evidence="21" type="ORF">WN71_023910</name>
</gene>
<evidence type="ECO:0000256" key="8">
    <source>
        <dbReference type="ARBA" id="ARBA00022679"/>
    </source>
</evidence>
<keyword evidence="22" id="KW-1185">Reference proteome</keyword>
<proteinExistence type="inferred from homology"/>
<dbReference type="Proteomes" id="UP000034196">
    <property type="component" value="Unassembled WGS sequence"/>
</dbReference>
<dbReference type="InterPro" id="IPR005949">
    <property type="entry name" value="Form_AcTrfase"/>
</dbReference>
<comment type="subcellular location">
    <subcellularLocation>
        <location evidence="1 17">Cytoplasm</location>
    </subcellularLocation>
</comment>
<dbReference type="PANTHER" id="PTHR30191">
    <property type="entry name" value="FORMATE ACETYLTRANSFERASE"/>
    <property type="match status" value="1"/>
</dbReference>
<dbReference type="Pfam" id="PF01228">
    <property type="entry name" value="Gly_radical"/>
    <property type="match status" value="1"/>
</dbReference>
<feature type="domain" description="PFL" evidence="20">
    <location>
        <begin position="4"/>
        <end position="624"/>
    </location>
</feature>
<dbReference type="PROSITE" id="PS00850">
    <property type="entry name" value="GLY_RADICAL_1"/>
    <property type="match status" value="1"/>
</dbReference>
<evidence type="ECO:0000256" key="16">
    <source>
        <dbReference type="PROSITE-ProRule" id="PRU00493"/>
    </source>
</evidence>
<dbReference type="InterPro" id="IPR050244">
    <property type="entry name" value="Auton_GlycylRad_Cofactor"/>
</dbReference>
<keyword evidence="10 17" id="KW-0119">Carbohydrate metabolism</keyword>
<feature type="active site" description="S-acetylcysteine intermediate" evidence="14">
    <location>
        <position position="419"/>
    </location>
</feature>
<dbReference type="PANTHER" id="PTHR30191:SF0">
    <property type="entry name" value="FORMATE ACETYLTRANSFERASE 1"/>
    <property type="match status" value="1"/>
</dbReference>
<dbReference type="GO" id="GO:0008861">
    <property type="term" value="F:formate C-acetyltransferase activity"/>
    <property type="evidence" value="ECO:0007669"/>
    <property type="project" value="UniProtKB-UniRule"/>
</dbReference>
<dbReference type="EMBL" id="LAVA02000058">
    <property type="protein sequence ID" value="OIJ65328.1"/>
    <property type="molecule type" value="Genomic_DNA"/>
</dbReference>
<comment type="similarity">
    <text evidence="3 17">Belongs to the glycyl radical enzyme (GRE) family. PFL subfamily.</text>
</comment>
<dbReference type="OrthoDB" id="9803969at2"/>
<evidence type="ECO:0000256" key="11">
    <source>
        <dbReference type="ARBA" id="ARBA00023315"/>
    </source>
</evidence>
<reference evidence="21" key="1">
    <citation type="submission" date="2016-10" db="EMBL/GenBank/DDBJ databases">
        <title>Genome sequence of Streptomyces mangrovisoli MUSC 149.</title>
        <authorList>
            <person name="Lee L.-H."/>
            <person name="Ser H.-L."/>
        </authorList>
    </citation>
    <scope>NUCLEOTIDE SEQUENCE [LARGE SCALE GENOMIC DNA]</scope>
    <source>
        <strain evidence="21">MUSC 149</strain>
    </source>
</reference>
<evidence type="ECO:0000256" key="18">
    <source>
        <dbReference type="SAM" id="MobiDB-lite"/>
    </source>
</evidence>
<evidence type="ECO:0000256" key="9">
    <source>
        <dbReference type="ARBA" id="ARBA00022818"/>
    </source>
</evidence>
<evidence type="ECO:0000256" key="1">
    <source>
        <dbReference type="ARBA" id="ARBA00004496"/>
    </source>
</evidence>
<dbReference type="CDD" id="cd01678">
    <property type="entry name" value="PFL1"/>
    <property type="match status" value="1"/>
</dbReference>
<dbReference type="NCBIfam" id="TIGR01255">
    <property type="entry name" value="pyr_form_ly_1"/>
    <property type="match status" value="1"/>
</dbReference>
<dbReference type="PROSITE" id="PS51554">
    <property type="entry name" value="PFL"/>
    <property type="match status" value="1"/>
</dbReference>
<dbReference type="PROSITE" id="PS51149">
    <property type="entry name" value="GLY_RADICAL_2"/>
    <property type="match status" value="1"/>
</dbReference>
<evidence type="ECO:0000256" key="15">
    <source>
        <dbReference type="PIRSR" id="PIRSR000379-2"/>
    </source>
</evidence>
<dbReference type="GO" id="GO:0005829">
    <property type="term" value="C:cytosol"/>
    <property type="evidence" value="ECO:0007669"/>
    <property type="project" value="TreeGrafter"/>
</dbReference>
<evidence type="ECO:0000313" key="22">
    <source>
        <dbReference type="Proteomes" id="UP000034196"/>
    </source>
</evidence>
<dbReference type="InterPro" id="IPR004184">
    <property type="entry name" value="PFL_dom"/>
</dbReference>
<evidence type="ECO:0000256" key="13">
    <source>
        <dbReference type="ARBA" id="ARBA00049029"/>
    </source>
</evidence>
<evidence type="ECO:0000256" key="2">
    <source>
        <dbReference type="ARBA" id="ARBA00004809"/>
    </source>
</evidence>
<sequence>MTTQQQRSLRSSWDGFRGGLWRDEINVRDFIQQNYTPYEGDASFLAGPTERTTAVWKKITDLFPEERAKGVLDVSYDVPSTITAHPPGWIDRDKDLIVGLQTDAPLKRAIMPYGGWRMVAGALKTYGYPVSPELEKVFTEYRKTHNAGVFDAYTPDIRAARKAGIVTGLPDAYGRGRIIGDYRRVPLYGVDRLIAAKEEEKASLDAMPRDPDRLEEVIREREEVSEQIRALGELKTMAASYGHDVSGPASTGREAIQWLYFAYLAAVKEQNGAAMSLGRTSTFVDVYLQRDIDAGVLDESQAQELVDDFIIKLRIVRFLRTPEYDELFSGDPTWVTESIGGIGSDGRTLVTRTSFRYLQTLYNLGPAPEPNMTVFWSPALPQGFKDFCAQVSIDTSSLQYESDELMRPRFGDDTAIACCVSAMEVGKQMQFFGARVNLAKTLLYAINGGRDEKSGAQVGPATGAITAETLDYDEVVGRLDQQMEWLAETYVHALNVIHYMHDKYAYERLEMALHDRDIRRTMACGIAGLSVAADSLSAIKYARVTPVRDETGLVVDYRTEGEFPAYGNNDERPDAIAVWLVEEFMRKVRRHPTYRGAEHTQSVLTITSNVVYGKKTGNTPDGRRAGEPFSPGANPMNGRDTHGYVASALSVAKLPYEQAEDGVSLTNTITPDALGRTPEDRVRNLAGVLDGFVTCQGFHMNVNVLNRDTLVDAMEHPEKYPQLTVRVSGYAVNFVRLTREQQLDVLSRTFHGSL</sequence>
<dbReference type="InterPro" id="IPR001150">
    <property type="entry name" value="Gly_radical"/>
</dbReference>
<dbReference type="AlphaFoldDB" id="A0A1J4NSP7"/>
<name>A0A1J4NSP7_9ACTN</name>
<keyword evidence="7 17" id="KW-0313">Glucose metabolism</keyword>
<dbReference type="Pfam" id="PF02901">
    <property type="entry name" value="PFL-like"/>
    <property type="match status" value="1"/>
</dbReference>
<organism evidence="21 22">
    <name type="scientific">Streptomyces mangrovisoli</name>
    <dbReference type="NCBI Taxonomy" id="1428628"/>
    <lineage>
        <taxon>Bacteria</taxon>
        <taxon>Bacillati</taxon>
        <taxon>Actinomycetota</taxon>
        <taxon>Actinomycetes</taxon>
        <taxon>Kitasatosporales</taxon>
        <taxon>Streptomycetaceae</taxon>
        <taxon>Streptomyces</taxon>
    </lineage>
</organism>
<dbReference type="UniPathway" id="UPA00920">
    <property type="reaction ID" value="UER00891"/>
</dbReference>
<evidence type="ECO:0000313" key="21">
    <source>
        <dbReference type="EMBL" id="OIJ65328.1"/>
    </source>
</evidence>
<keyword evidence="9 15" id="KW-0556">Organic radical</keyword>
<dbReference type="PIRSF" id="PIRSF000379">
    <property type="entry name" value="For_Ac_trans_1"/>
    <property type="match status" value="1"/>
</dbReference>
<evidence type="ECO:0000256" key="6">
    <source>
        <dbReference type="ARBA" id="ARBA00022490"/>
    </source>
</evidence>
<dbReference type="STRING" id="1428628.WN71_023910"/>